<dbReference type="Pfam" id="PF08323">
    <property type="entry name" value="Glyco_transf_5"/>
    <property type="match status" value="1"/>
</dbReference>
<evidence type="ECO:0000259" key="10">
    <source>
        <dbReference type="Pfam" id="PF08323"/>
    </source>
</evidence>
<comment type="catalytic activity">
    <reaction evidence="1 8">
        <text>[(1-&gt;4)-alpha-D-glucosyl](n) + ADP-alpha-D-glucose = [(1-&gt;4)-alpha-D-glucosyl](n+1) + ADP + H(+)</text>
        <dbReference type="Rhea" id="RHEA:18189"/>
        <dbReference type="Rhea" id="RHEA-COMP:9584"/>
        <dbReference type="Rhea" id="RHEA-COMP:9587"/>
        <dbReference type="ChEBI" id="CHEBI:15378"/>
        <dbReference type="ChEBI" id="CHEBI:15444"/>
        <dbReference type="ChEBI" id="CHEBI:57498"/>
        <dbReference type="ChEBI" id="CHEBI:456216"/>
        <dbReference type="EC" id="2.4.1.21"/>
    </reaction>
</comment>
<protein>
    <recommendedName>
        <fullName evidence="8">Glycogen synthase</fullName>
        <ecNumber evidence="8">2.4.1.21</ecNumber>
    </recommendedName>
    <alternativeName>
        <fullName evidence="8">Starch [bacterial glycogen] synthase</fullName>
    </alternativeName>
</protein>
<evidence type="ECO:0000256" key="3">
    <source>
        <dbReference type="ARBA" id="ARBA00004964"/>
    </source>
</evidence>
<keyword evidence="12" id="KW-1185">Reference proteome</keyword>
<feature type="domain" description="Glycosyl transferase family 1" evidence="9">
    <location>
        <begin position="287"/>
        <end position="441"/>
    </location>
</feature>
<evidence type="ECO:0000256" key="6">
    <source>
        <dbReference type="ARBA" id="ARBA00022679"/>
    </source>
</evidence>
<dbReference type="RefSeq" id="WP_005854506.1">
    <property type="nucleotide sequence ID" value="NZ_AAYA01000001.1"/>
</dbReference>
<evidence type="ECO:0000256" key="7">
    <source>
        <dbReference type="ARBA" id="ARBA00023056"/>
    </source>
</evidence>
<evidence type="ECO:0000313" key="12">
    <source>
        <dbReference type="Proteomes" id="UP000005713"/>
    </source>
</evidence>
<dbReference type="NCBIfam" id="NF001899">
    <property type="entry name" value="PRK00654.1-2"/>
    <property type="match status" value="1"/>
</dbReference>
<dbReference type="InterPro" id="IPR011835">
    <property type="entry name" value="GS/SS"/>
</dbReference>
<feature type="binding site" evidence="8">
    <location>
        <position position="15"/>
    </location>
    <ligand>
        <name>ADP-alpha-D-glucose</name>
        <dbReference type="ChEBI" id="CHEBI:57498"/>
    </ligand>
</feature>
<evidence type="ECO:0000256" key="2">
    <source>
        <dbReference type="ARBA" id="ARBA00002764"/>
    </source>
</evidence>
<dbReference type="EMBL" id="AAYA01000001">
    <property type="protein sequence ID" value="EBA10026.1"/>
    <property type="molecule type" value="Genomic_DNA"/>
</dbReference>
<dbReference type="PANTHER" id="PTHR45825:SF11">
    <property type="entry name" value="ALPHA AMYLASE DOMAIN-CONTAINING PROTEIN"/>
    <property type="match status" value="1"/>
</dbReference>
<dbReference type="GO" id="GO:0009011">
    <property type="term" value="F:alpha-1,4-glucan glucosyltransferase (ADP-glucose donor) activity"/>
    <property type="evidence" value="ECO:0007669"/>
    <property type="project" value="UniProtKB-UniRule"/>
</dbReference>
<dbReference type="eggNOG" id="COG0297">
    <property type="taxonomic scope" value="Bacteria"/>
</dbReference>
<keyword evidence="7 8" id="KW-0320">Glycogen biosynthesis</keyword>
<dbReference type="Proteomes" id="UP000005713">
    <property type="component" value="Unassembled WGS sequence"/>
</dbReference>
<evidence type="ECO:0000256" key="5">
    <source>
        <dbReference type="ARBA" id="ARBA00022676"/>
    </source>
</evidence>
<evidence type="ECO:0000256" key="8">
    <source>
        <dbReference type="HAMAP-Rule" id="MF_00484"/>
    </source>
</evidence>
<dbReference type="NCBIfam" id="TIGR02095">
    <property type="entry name" value="glgA"/>
    <property type="match status" value="1"/>
</dbReference>
<evidence type="ECO:0000313" key="11">
    <source>
        <dbReference type="EMBL" id="EBA10026.1"/>
    </source>
</evidence>
<keyword evidence="5 8" id="KW-0328">Glycosyltransferase</keyword>
<dbReference type="GO" id="GO:0004373">
    <property type="term" value="F:alpha-1,4-glucan glucosyltransferase (UDP-glucose donor) activity"/>
    <property type="evidence" value="ECO:0007669"/>
    <property type="project" value="InterPro"/>
</dbReference>
<dbReference type="InterPro" id="IPR013534">
    <property type="entry name" value="Starch_synth_cat_dom"/>
</dbReference>
<feature type="domain" description="Starch synthase catalytic" evidence="10">
    <location>
        <begin position="2"/>
        <end position="235"/>
    </location>
</feature>
<reference evidence="11 12" key="1">
    <citation type="submission" date="2006-06" db="EMBL/GenBank/DDBJ databases">
        <authorList>
            <person name="Moran M.A."/>
            <person name="Ferriera S."/>
            <person name="Johnson J."/>
            <person name="Kravitz S."/>
            <person name="Beeson K."/>
            <person name="Sutton G."/>
            <person name="Rogers Y.-H."/>
            <person name="Friedman R."/>
            <person name="Frazier M."/>
            <person name="Venter J.C."/>
        </authorList>
    </citation>
    <scope>NUCLEOTIDE SEQUENCE [LARGE SCALE GENOMIC DNA]</scope>
    <source>
        <strain evidence="11 12">E-37</strain>
    </source>
</reference>
<dbReference type="SUPFAM" id="SSF53756">
    <property type="entry name" value="UDP-Glycosyltransferase/glycogen phosphorylase"/>
    <property type="match status" value="1"/>
</dbReference>
<comment type="similarity">
    <text evidence="4 8">Belongs to the glycosyltransferase 1 family. Bacterial/plant glycogen synthase subfamily.</text>
</comment>
<dbReference type="PANTHER" id="PTHR45825">
    <property type="entry name" value="GRANULE-BOUND STARCH SYNTHASE 1, CHLOROPLASTIC/AMYLOPLASTIC"/>
    <property type="match status" value="1"/>
</dbReference>
<dbReference type="AlphaFoldDB" id="A3JWZ0"/>
<comment type="caution">
    <text evidence="11">The sequence shown here is derived from an EMBL/GenBank/DDBJ whole genome shotgun (WGS) entry which is preliminary data.</text>
</comment>
<evidence type="ECO:0000256" key="1">
    <source>
        <dbReference type="ARBA" id="ARBA00001478"/>
    </source>
</evidence>
<sequence length="479" mass="50977">MNVLMVTSECAPFVKTGGLADVVGALPGALAPSGVDARVMLPVYPALFPLLAKGTEVATFGDLPGGTGRLVQVEAEGLTLLLLDAPQLFDRPGKPYNGPDGRDWEDNHRRFASLAQAAARICFDGLPGWVPDILHAHDWQAALAPVYLKQTGRTVPKTVMTIHNIAFQGRYGPHVLGELGLRPDWFHADGLEYYGDVSFLKAGLVYADHVTTVSPTYAREILTPHFGMGLEGVLQARTESLSGILNGIDTDVWNPGDDAALPAPYNAANPKNKRQSRTALAERLALDPDHDSPLFCVISRLTEQKGLDALAAAIPHLVEAGGQLAVLGTGEPGLEAAFTKAAQDFPGKVGTYIGYDEAFSHLMQGGADAILIPSRFEPCGLTQLYGLRYGTLPVVARTGGLADTVIDANAAALAVKAATGFVMNDVTPEAISATLDRVVELYAQPGVWKGMMRAAMRHPVGWEESAKSYVSLYEILTAS</sequence>
<name>A3JWZ0_SAGS3</name>
<dbReference type="GO" id="GO:0005829">
    <property type="term" value="C:cytosol"/>
    <property type="evidence" value="ECO:0007669"/>
    <property type="project" value="TreeGrafter"/>
</dbReference>
<dbReference type="CDD" id="cd03791">
    <property type="entry name" value="GT5_Glycogen_synthase_DULL1-like"/>
    <property type="match status" value="1"/>
</dbReference>
<keyword evidence="6 8" id="KW-0808">Transferase</keyword>
<accession>A3JWZ0</accession>
<dbReference type="Gene3D" id="3.40.50.2000">
    <property type="entry name" value="Glycogen Phosphorylase B"/>
    <property type="match status" value="2"/>
</dbReference>
<gene>
    <name evidence="8" type="primary">glgA</name>
    <name evidence="11" type="ORF">SSE37_18512</name>
</gene>
<dbReference type="InterPro" id="IPR001296">
    <property type="entry name" value="Glyco_trans_1"/>
</dbReference>
<dbReference type="HAMAP" id="MF_00484">
    <property type="entry name" value="Glycogen_synth"/>
    <property type="match status" value="1"/>
</dbReference>
<dbReference type="EC" id="2.4.1.21" evidence="8"/>
<organism evidence="11 12">
    <name type="scientific">Sagittula stellata (strain ATCC 700073 / DSM 11524 / E-37)</name>
    <dbReference type="NCBI Taxonomy" id="388399"/>
    <lineage>
        <taxon>Bacteria</taxon>
        <taxon>Pseudomonadati</taxon>
        <taxon>Pseudomonadota</taxon>
        <taxon>Alphaproteobacteria</taxon>
        <taxon>Rhodobacterales</taxon>
        <taxon>Roseobacteraceae</taxon>
        <taxon>Sagittula</taxon>
    </lineage>
</organism>
<comment type="pathway">
    <text evidence="3 8">Glycan biosynthesis; glycogen biosynthesis.</text>
</comment>
<dbReference type="OrthoDB" id="9808590at2"/>
<evidence type="ECO:0000256" key="4">
    <source>
        <dbReference type="ARBA" id="ARBA00010281"/>
    </source>
</evidence>
<comment type="function">
    <text evidence="2 8">Synthesizes alpha-1,4-glucan chains using ADP-glucose.</text>
</comment>
<evidence type="ECO:0000259" key="9">
    <source>
        <dbReference type="Pfam" id="PF00534"/>
    </source>
</evidence>
<dbReference type="Pfam" id="PF00534">
    <property type="entry name" value="Glycos_transf_1"/>
    <property type="match status" value="1"/>
</dbReference>
<proteinExistence type="inferred from homology"/>
<dbReference type="UniPathway" id="UPA00164"/>
<dbReference type="GO" id="GO:0005978">
    <property type="term" value="P:glycogen biosynthetic process"/>
    <property type="evidence" value="ECO:0007669"/>
    <property type="project" value="UniProtKB-UniRule"/>
</dbReference>